<evidence type="ECO:0000259" key="13">
    <source>
        <dbReference type="Pfam" id="PF00725"/>
    </source>
</evidence>
<dbReference type="PANTHER" id="PTHR43612">
    <property type="entry name" value="TRIFUNCTIONAL ENZYME SUBUNIT ALPHA"/>
    <property type="match status" value="1"/>
</dbReference>
<proteinExistence type="inferred from homology"/>
<dbReference type="InterPro" id="IPR008927">
    <property type="entry name" value="6-PGluconate_DH-like_C_sf"/>
</dbReference>
<keyword evidence="16" id="KW-1185">Reference proteome</keyword>
<dbReference type="RefSeq" id="WP_013924555.1">
    <property type="nucleotide sequence ID" value="NC_015702.1"/>
</dbReference>
<dbReference type="InterPro" id="IPR036291">
    <property type="entry name" value="NAD(P)-bd_dom_sf"/>
</dbReference>
<dbReference type="InterPro" id="IPR050136">
    <property type="entry name" value="FA_oxidation_alpha_subunit"/>
</dbReference>
<dbReference type="GO" id="GO:0070403">
    <property type="term" value="F:NAD+ binding"/>
    <property type="evidence" value="ECO:0007669"/>
    <property type="project" value="InterPro"/>
</dbReference>
<dbReference type="GO" id="GO:0016509">
    <property type="term" value="F:long-chain (3S)-3-hydroxyacyl-CoA dehydrogenase (NAD+) activity"/>
    <property type="evidence" value="ECO:0007669"/>
    <property type="project" value="TreeGrafter"/>
</dbReference>
<keyword evidence="8" id="KW-0520">NAD</keyword>
<dbReference type="HOGENOM" id="CLU_009834_16_3_0"/>
<dbReference type="OrthoDB" id="9771883at2"/>
<dbReference type="Pfam" id="PF00725">
    <property type="entry name" value="3HCDH"/>
    <property type="match status" value="2"/>
</dbReference>
<feature type="domain" description="3-hydroxyacyl-CoA dehydrogenase C-terminal" evidence="13">
    <location>
        <begin position="628"/>
        <end position="712"/>
    </location>
</feature>
<evidence type="ECO:0000256" key="1">
    <source>
        <dbReference type="ARBA" id="ARBA00005005"/>
    </source>
</evidence>
<dbReference type="PANTHER" id="PTHR43612:SF3">
    <property type="entry name" value="TRIFUNCTIONAL ENZYME SUBUNIT ALPHA, MITOCHONDRIAL"/>
    <property type="match status" value="1"/>
</dbReference>
<comment type="catalytic activity">
    <reaction evidence="12">
        <text>a (3S)-3-hydroxyacyl-CoA + NAD(+) = a 3-oxoacyl-CoA + NADH + H(+)</text>
        <dbReference type="Rhea" id="RHEA:22432"/>
        <dbReference type="ChEBI" id="CHEBI:15378"/>
        <dbReference type="ChEBI" id="CHEBI:57318"/>
        <dbReference type="ChEBI" id="CHEBI:57540"/>
        <dbReference type="ChEBI" id="CHEBI:57945"/>
        <dbReference type="ChEBI" id="CHEBI:90726"/>
        <dbReference type="EC" id="1.1.1.35"/>
    </reaction>
</comment>
<evidence type="ECO:0000256" key="12">
    <source>
        <dbReference type="ARBA" id="ARBA00049556"/>
    </source>
</evidence>
<dbReference type="SUPFAM" id="SSF52096">
    <property type="entry name" value="ClpP/crotonase"/>
    <property type="match status" value="1"/>
</dbReference>
<evidence type="ECO:0000256" key="10">
    <source>
        <dbReference type="ARBA" id="ARBA00023239"/>
    </source>
</evidence>
<dbReference type="CDD" id="cd06558">
    <property type="entry name" value="crotonase-like"/>
    <property type="match status" value="1"/>
</dbReference>
<dbReference type="FunFam" id="3.40.50.720:FF:000009">
    <property type="entry name" value="Fatty oxidation complex, alpha subunit"/>
    <property type="match status" value="1"/>
</dbReference>
<keyword evidence="6" id="KW-0442">Lipid degradation</keyword>
<dbReference type="UniPathway" id="UPA00659"/>
<keyword evidence="15" id="KW-0413">Isomerase</keyword>
<comment type="pathway">
    <text evidence="1">Lipid metabolism; fatty acid beta-oxidation.</text>
</comment>
<evidence type="ECO:0000313" key="16">
    <source>
        <dbReference type="Proteomes" id="UP000000495"/>
    </source>
</evidence>
<evidence type="ECO:0000256" key="5">
    <source>
        <dbReference type="ARBA" id="ARBA00022832"/>
    </source>
</evidence>
<evidence type="ECO:0000256" key="8">
    <source>
        <dbReference type="ARBA" id="ARBA00023027"/>
    </source>
</evidence>
<dbReference type="InterPro" id="IPR006176">
    <property type="entry name" value="3-OHacyl-CoA_DH_NAD-bd"/>
</dbReference>
<keyword evidence="10 15" id="KW-0456">Lyase</keyword>
<dbReference type="GO" id="GO:0006635">
    <property type="term" value="P:fatty acid beta-oxidation"/>
    <property type="evidence" value="ECO:0007669"/>
    <property type="project" value="UniProtKB-UniPathway"/>
</dbReference>
<reference key="1">
    <citation type="journal article" date="2011" name="Mol. Biol. Evol.">
        <title>Unity in variety -- the pan-genome of the Chlamydiae.</title>
        <authorList>
            <person name="Collingro A."/>
            <person name="Tischler P."/>
            <person name="Weinmaier T."/>
            <person name="Penz T."/>
            <person name="Heinz E."/>
            <person name="Brunham R.C."/>
            <person name="Read T.D."/>
            <person name="Bavoil P.M."/>
            <person name="Sachse K."/>
            <person name="Kahane S."/>
            <person name="Friedman M.G."/>
            <person name="Rattei T."/>
            <person name="Myers G.S.A."/>
            <person name="Horn M."/>
        </authorList>
    </citation>
    <scope>NUCLEOTIDE SEQUENCE</scope>
    <source>
        <strain>UV7</strain>
    </source>
</reference>
<dbReference type="GO" id="GO:0016853">
    <property type="term" value="F:isomerase activity"/>
    <property type="evidence" value="ECO:0007669"/>
    <property type="project" value="UniProtKB-KW"/>
</dbReference>
<keyword evidence="5" id="KW-0276">Fatty acid metabolism</keyword>
<evidence type="ECO:0000256" key="2">
    <source>
        <dbReference type="ARBA" id="ARBA00007005"/>
    </source>
</evidence>
<evidence type="ECO:0000256" key="7">
    <source>
        <dbReference type="ARBA" id="ARBA00023002"/>
    </source>
</evidence>
<dbReference type="InterPro" id="IPR006108">
    <property type="entry name" value="3HC_DH_C"/>
</dbReference>
<evidence type="ECO:0000256" key="3">
    <source>
        <dbReference type="ARBA" id="ARBA00008750"/>
    </source>
</evidence>
<dbReference type="Proteomes" id="UP000000495">
    <property type="component" value="Chromosome"/>
</dbReference>
<reference evidence="15 16" key="2">
    <citation type="journal article" date="2011" name="Mol. Biol. Evol.">
        <title>Unity in variety--the pan-genome of the Chlamydiae.</title>
        <authorList>
            <person name="Collingro A."/>
            <person name="Tischler P."/>
            <person name="Weinmaier T."/>
            <person name="Penz T."/>
            <person name="Heinz E."/>
            <person name="Brunham R.C."/>
            <person name="Read T.D."/>
            <person name="Bavoil P.M."/>
            <person name="Sachse K."/>
            <person name="Kahane S."/>
            <person name="Friedman M.G."/>
            <person name="Rattei T."/>
            <person name="Myers G.S."/>
            <person name="Horn M."/>
        </authorList>
    </citation>
    <scope>NUCLEOTIDE SEQUENCE [LARGE SCALE GENOMIC DNA]</scope>
    <source>
        <strain evidence="16">UV7</strain>
    </source>
</reference>
<dbReference type="InterPro" id="IPR029045">
    <property type="entry name" value="ClpP/crotonase-like_dom_sf"/>
</dbReference>
<gene>
    <name evidence="15" type="primary">fadJ</name>
    <name evidence="15" type="ordered locus">PUV_07640</name>
</gene>
<organism evidence="15 16">
    <name type="scientific">Parachlamydia acanthamoebae (strain UV7)</name>
    <dbReference type="NCBI Taxonomy" id="765952"/>
    <lineage>
        <taxon>Bacteria</taxon>
        <taxon>Pseudomonadati</taxon>
        <taxon>Chlamydiota</taxon>
        <taxon>Chlamydiia</taxon>
        <taxon>Parachlamydiales</taxon>
        <taxon>Parachlamydiaceae</taxon>
        <taxon>Parachlamydia</taxon>
    </lineage>
</organism>
<dbReference type="GO" id="GO:0004300">
    <property type="term" value="F:enoyl-CoA hydratase activity"/>
    <property type="evidence" value="ECO:0007669"/>
    <property type="project" value="UniProtKB-EC"/>
</dbReference>
<evidence type="ECO:0000256" key="11">
    <source>
        <dbReference type="ARBA" id="ARBA00023268"/>
    </source>
</evidence>
<dbReference type="Gene3D" id="3.40.50.720">
    <property type="entry name" value="NAD(P)-binding Rossmann-like Domain"/>
    <property type="match status" value="1"/>
</dbReference>
<dbReference type="Gene3D" id="3.90.226.10">
    <property type="entry name" value="2-enoyl-CoA Hydratase, Chain A, domain 1"/>
    <property type="match status" value="1"/>
</dbReference>
<sequence>METAFTFSLLPGGIGQLVFNLPHEKVNVLSPPVLEELENLIEQLDPSSGVKLLLITSGKEHQFVAGVDLKKLEPVFQDPSQGEKILALGHRAYKKLSELPFPTIAAIDGACLGGGLELALACKYRIVSDHPKTALGLPETQLGIMPGWGGTQRLPRLIGLSSALGMILNGKTVNGVKAYKMKLADSVAAWEFFPEKSLEFARNILKPEFAQKVLNRRKQSGIQNFLLEKNPAGRALIFYQAKKQVLDKTHGFYPAPLVALETIKQTYTLPLNEGLEIEQKNFVENIPTKFMNAKNLVKVFFQNESLKKDAGISIQATPRPVKSAGVLGAGTMGGGLIFLFSYHDIPVRFKDINWEAVAKGYSHVYSLFKKMIELKKLDKDQAILKFQQASGTIDYTGFKQLDLVVEAATENLELKHTLLNELESQLRPDAIIASNTSSLTIAQMASVMKHPERFVGMHFFNPPNRMPLVEVVKGTQTSDEAIATAVETCRRLGRTPIVVGDCQGFLVNRIFVMGANEIVRFLEKGNSIEKIEKTMLDFGMPMGPFHLSDEVGNDVSCKVSHIFEETYGKRMQVPELIERMNQKGLFGKKTEKGFYLYDSKKPTVNPEVQKIVEVIGQPKEELSSEEMVDRSIFLMINEAARCLTEKIVQKPSDIDMALILGTGFPPFRGGLLRYADSRGIQTVVDRLKEFEQKEGARFSPCELLLEMAKENRNFY</sequence>
<keyword evidence="9" id="KW-0443">Lipid metabolism</keyword>
<dbReference type="Pfam" id="PF00378">
    <property type="entry name" value="ECH_1"/>
    <property type="match status" value="1"/>
</dbReference>
<dbReference type="KEGG" id="puv:PUV_07640"/>
<dbReference type="AlphaFoldDB" id="F8KXY2"/>
<dbReference type="EMBL" id="FR872580">
    <property type="protein sequence ID" value="CCB85714.1"/>
    <property type="molecule type" value="Genomic_DNA"/>
</dbReference>
<comment type="similarity">
    <text evidence="3">In the N-terminal section; belongs to the enoyl-CoA hydratase/isomerase family.</text>
</comment>
<protein>
    <recommendedName>
        <fullName evidence="4">enoyl-CoA hydratase</fullName>
        <ecNumber evidence="4">4.2.1.17</ecNumber>
    </recommendedName>
</protein>
<dbReference type="FunFam" id="3.90.226.10:FF:000011">
    <property type="entry name" value="Fatty acid oxidation complex subunit alpha"/>
    <property type="match status" value="1"/>
</dbReference>
<feature type="domain" description="3-hydroxyacyl-CoA dehydrogenase C-terminal" evidence="13">
    <location>
        <begin position="504"/>
        <end position="597"/>
    </location>
</feature>
<feature type="domain" description="3-hydroxyacyl-CoA dehydrogenase NAD binding" evidence="14">
    <location>
        <begin position="324"/>
        <end position="502"/>
    </location>
</feature>
<dbReference type="EC" id="4.2.1.17" evidence="4"/>
<keyword evidence="11" id="KW-0511">Multifunctional enzyme</keyword>
<dbReference type="Pfam" id="PF02737">
    <property type="entry name" value="3HCDH_N"/>
    <property type="match status" value="1"/>
</dbReference>
<dbReference type="InterPro" id="IPR001753">
    <property type="entry name" value="Enoyl-CoA_hydra/iso"/>
</dbReference>
<keyword evidence="7 15" id="KW-0560">Oxidoreductase</keyword>
<dbReference type="SUPFAM" id="SSF48179">
    <property type="entry name" value="6-phosphogluconate dehydrogenase C-terminal domain-like"/>
    <property type="match status" value="2"/>
</dbReference>
<evidence type="ECO:0000259" key="14">
    <source>
        <dbReference type="Pfam" id="PF02737"/>
    </source>
</evidence>
<evidence type="ECO:0000256" key="9">
    <source>
        <dbReference type="ARBA" id="ARBA00023098"/>
    </source>
</evidence>
<evidence type="ECO:0000313" key="15">
    <source>
        <dbReference type="EMBL" id="CCB85714.1"/>
    </source>
</evidence>
<evidence type="ECO:0000256" key="6">
    <source>
        <dbReference type="ARBA" id="ARBA00022963"/>
    </source>
</evidence>
<dbReference type="SUPFAM" id="SSF51735">
    <property type="entry name" value="NAD(P)-binding Rossmann-fold domains"/>
    <property type="match status" value="1"/>
</dbReference>
<comment type="similarity">
    <text evidence="2">In the central section; belongs to the 3-hydroxyacyl-CoA dehydrogenase family.</text>
</comment>
<accession>F8KXY2</accession>
<dbReference type="eggNOG" id="COG1024">
    <property type="taxonomic scope" value="Bacteria"/>
</dbReference>
<name>F8KXY2_PARAV</name>
<dbReference type="Gene3D" id="1.10.1040.50">
    <property type="match status" value="1"/>
</dbReference>
<evidence type="ECO:0000256" key="4">
    <source>
        <dbReference type="ARBA" id="ARBA00012076"/>
    </source>
</evidence>
<dbReference type="STRING" id="765952.PUV_07640"/>
<dbReference type="eggNOG" id="COG1250">
    <property type="taxonomic scope" value="Bacteria"/>
</dbReference>